<dbReference type="EMBL" id="BSPG01000064">
    <property type="protein sequence ID" value="GLS46965.1"/>
    <property type="molecule type" value="Genomic_DNA"/>
</dbReference>
<dbReference type="SUPFAM" id="SSF53098">
    <property type="entry name" value="Ribonuclease H-like"/>
    <property type="match status" value="1"/>
</dbReference>
<keyword evidence="5" id="KW-1185">Reference proteome</keyword>
<dbReference type="EMBL" id="JACIDN010000015">
    <property type="protein sequence ID" value="MBB3905608.1"/>
    <property type="molecule type" value="Genomic_DNA"/>
</dbReference>
<keyword evidence="2" id="KW-0378">Hydrolase</keyword>
<evidence type="ECO:0000313" key="4">
    <source>
        <dbReference type="Proteomes" id="UP000517759"/>
    </source>
</evidence>
<protein>
    <submittedName>
        <fullName evidence="2">3'-5' exonuclease</fullName>
    </submittedName>
</protein>
<reference evidence="2" key="1">
    <citation type="journal article" date="2014" name="Int. J. Syst. Evol. Microbiol.">
        <title>Complete genome of a new Firmicutes species belonging to the dominant human colonic microbiota ('Ruminococcus bicirculans') reveals two chromosomes and a selective capacity to utilize plant glucans.</title>
        <authorList>
            <consortium name="NISC Comparative Sequencing Program"/>
            <person name="Wegmann U."/>
            <person name="Louis P."/>
            <person name="Goesmann A."/>
            <person name="Henrissat B."/>
            <person name="Duncan S.H."/>
            <person name="Flint H.J."/>
        </authorList>
    </citation>
    <scope>NUCLEOTIDE SEQUENCE</scope>
    <source>
        <strain evidence="2">NBRC 107710</strain>
    </source>
</reference>
<dbReference type="AlphaFoldDB" id="A0A7W6AN18"/>
<dbReference type="Proteomes" id="UP001156881">
    <property type="component" value="Unassembled WGS sequence"/>
</dbReference>
<gene>
    <name evidence="2" type="ORF">GCM10007884_49650</name>
    <name evidence="3" type="ORF">GGR33_005149</name>
</gene>
<keyword evidence="2" id="KW-0269">Exonuclease</keyword>
<reference evidence="2" key="4">
    <citation type="submission" date="2023-01" db="EMBL/GenBank/DDBJ databases">
        <title>Draft genome sequence of Methylobacterium brachythecii strain NBRC 107710.</title>
        <authorList>
            <person name="Sun Q."/>
            <person name="Mori K."/>
        </authorList>
    </citation>
    <scope>NUCLEOTIDE SEQUENCE</scope>
    <source>
        <strain evidence="2">NBRC 107710</strain>
    </source>
</reference>
<evidence type="ECO:0000313" key="3">
    <source>
        <dbReference type="EMBL" id="MBB3905608.1"/>
    </source>
</evidence>
<name>A0A7W6AN18_9HYPH</name>
<dbReference type="CDD" id="cd05782">
    <property type="entry name" value="DNA_polB_like1_exo"/>
    <property type="match status" value="1"/>
</dbReference>
<proteinExistence type="predicted"/>
<reference evidence="3 4" key="3">
    <citation type="submission" date="2020-08" db="EMBL/GenBank/DDBJ databases">
        <title>Genomic Encyclopedia of Type Strains, Phase IV (KMG-IV): sequencing the most valuable type-strain genomes for metagenomic binning, comparative biology and taxonomic classification.</title>
        <authorList>
            <person name="Goeker M."/>
        </authorList>
    </citation>
    <scope>NUCLEOTIDE SEQUENCE [LARGE SCALE GENOMIC DNA]</scope>
    <source>
        <strain evidence="3 4">DSM 24105</strain>
    </source>
</reference>
<dbReference type="InterPro" id="IPR019288">
    <property type="entry name" value="3'-5'_exonuclease_PolB-like"/>
</dbReference>
<evidence type="ECO:0000313" key="5">
    <source>
        <dbReference type="Proteomes" id="UP001156881"/>
    </source>
</evidence>
<dbReference type="InterPro" id="IPR012337">
    <property type="entry name" value="RNaseH-like_sf"/>
</dbReference>
<evidence type="ECO:0000259" key="1">
    <source>
        <dbReference type="Pfam" id="PF10108"/>
    </source>
</evidence>
<dbReference type="Proteomes" id="UP000517759">
    <property type="component" value="Unassembled WGS sequence"/>
</dbReference>
<evidence type="ECO:0000313" key="2">
    <source>
        <dbReference type="EMBL" id="GLS46965.1"/>
    </source>
</evidence>
<keyword evidence="2" id="KW-0540">Nuclease</keyword>
<dbReference type="Pfam" id="PF10108">
    <property type="entry name" value="DNA_pol_B_exo2"/>
    <property type="match status" value="1"/>
</dbReference>
<dbReference type="Gene3D" id="3.30.420.10">
    <property type="entry name" value="Ribonuclease H-like superfamily/Ribonuclease H"/>
    <property type="match status" value="1"/>
</dbReference>
<reference evidence="5" key="2">
    <citation type="journal article" date="2019" name="Int. J. Syst. Evol. Microbiol.">
        <title>The Global Catalogue of Microorganisms (GCM) 10K type strain sequencing project: providing services to taxonomists for standard genome sequencing and annotation.</title>
        <authorList>
            <consortium name="The Broad Institute Genomics Platform"/>
            <consortium name="The Broad Institute Genome Sequencing Center for Infectious Disease"/>
            <person name="Wu L."/>
            <person name="Ma J."/>
        </authorList>
    </citation>
    <scope>NUCLEOTIDE SEQUENCE [LARGE SCALE GENOMIC DNA]</scope>
    <source>
        <strain evidence="5">NBRC 107710</strain>
    </source>
</reference>
<dbReference type="GO" id="GO:0004527">
    <property type="term" value="F:exonuclease activity"/>
    <property type="evidence" value="ECO:0007669"/>
    <property type="project" value="UniProtKB-KW"/>
</dbReference>
<accession>A0A7W6AN18</accession>
<dbReference type="RefSeq" id="WP_183513663.1">
    <property type="nucleotide sequence ID" value="NZ_BSPG01000064.1"/>
</dbReference>
<feature type="domain" description="Predicted 3'-5' exonuclease PolB-like" evidence="1">
    <location>
        <begin position="41"/>
        <end position="234"/>
    </location>
</feature>
<comment type="caution">
    <text evidence="3">The sequence shown here is derived from an EMBL/GenBank/DDBJ whole genome shotgun (WGS) entry which is preliminary data.</text>
</comment>
<organism evidence="3 4">
    <name type="scientific">Methylobacterium brachythecii</name>
    <dbReference type="NCBI Taxonomy" id="1176177"/>
    <lineage>
        <taxon>Bacteria</taxon>
        <taxon>Pseudomonadati</taxon>
        <taxon>Pseudomonadota</taxon>
        <taxon>Alphaproteobacteria</taxon>
        <taxon>Hyphomicrobiales</taxon>
        <taxon>Methylobacteriaceae</taxon>
        <taxon>Methylobacterium</taxon>
    </lineage>
</organism>
<sequence>MTRRIVVFDLETTPDLAAVARVHDLDPSDQAAARAKLGKGFPALIYHQIVVIGTLVAEYDDGAWQVRALDAPHGGDHDEAALIAGFSARLERLHPQLVSFAGHSFDLPVLRYRGLVNGLSAPGLSIRPYHRRYDESALDLCDHVGNYETRSKVKLDTMCRALGLPGKPAGMNGGCVADLVAAGRFDDVAAYCTADVLATFRIFLAYERLRGLLDAGAHARSEANLTGFLAARAHHTRAAEPSVRPAPATIRSA</sequence>
<dbReference type="InterPro" id="IPR036397">
    <property type="entry name" value="RNaseH_sf"/>
</dbReference>
<dbReference type="GO" id="GO:0003676">
    <property type="term" value="F:nucleic acid binding"/>
    <property type="evidence" value="ECO:0007669"/>
    <property type="project" value="InterPro"/>
</dbReference>